<dbReference type="Proteomes" id="UP000784294">
    <property type="component" value="Unassembled WGS sequence"/>
</dbReference>
<comment type="caution">
    <text evidence="2">The sequence shown here is derived from an EMBL/GenBank/DDBJ whole genome shotgun (WGS) entry which is preliminary data.</text>
</comment>
<reference evidence="2" key="1">
    <citation type="submission" date="2018-11" db="EMBL/GenBank/DDBJ databases">
        <authorList>
            <consortium name="Pathogen Informatics"/>
        </authorList>
    </citation>
    <scope>NUCLEOTIDE SEQUENCE</scope>
</reference>
<evidence type="ECO:0000256" key="1">
    <source>
        <dbReference type="SAM" id="MobiDB-lite"/>
    </source>
</evidence>
<accession>A0A3S5AXL9</accession>
<feature type="compositionally biased region" description="Polar residues" evidence="1">
    <location>
        <begin position="1"/>
        <end position="15"/>
    </location>
</feature>
<gene>
    <name evidence="2" type="ORF">PXEA_LOCUS24655</name>
</gene>
<keyword evidence="3" id="KW-1185">Reference proteome</keyword>
<organism evidence="2 3">
    <name type="scientific">Protopolystoma xenopodis</name>
    <dbReference type="NCBI Taxonomy" id="117903"/>
    <lineage>
        <taxon>Eukaryota</taxon>
        <taxon>Metazoa</taxon>
        <taxon>Spiralia</taxon>
        <taxon>Lophotrochozoa</taxon>
        <taxon>Platyhelminthes</taxon>
        <taxon>Monogenea</taxon>
        <taxon>Polyopisthocotylea</taxon>
        <taxon>Polystomatidea</taxon>
        <taxon>Polystomatidae</taxon>
        <taxon>Protopolystoma</taxon>
    </lineage>
</organism>
<evidence type="ECO:0000313" key="2">
    <source>
        <dbReference type="EMBL" id="VEL31215.1"/>
    </source>
</evidence>
<feature type="non-terminal residue" evidence="2">
    <location>
        <position position="262"/>
    </location>
</feature>
<evidence type="ECO:0000313" key="3">
    <source>
        <dbReference type="Proteomes" id="UP000784294"/>
    </source>
</evidence>
<proteinExistence type="predicted"/>
<feature type="region of interest" description="Disordered" evidence="1">
    <location>
        <begin position="1"/>
        <end position="24"/>
    </location>
</feature>
<sequence>MILLSSNNTSESQKSLKPGSDISPPTILPNDPVFHCSATLLLKVSPAELKLTRSSGPPQSPSLNISNSSTTDVDCVQLRHPVLPDRNFCQANLSLSSSSLDRLPLLRMARGASLEGLPRYLRHALVKSRKEILVLRLMPSALGLPTRLAKHSPREVIDSRCNYFRIFRQLYQLSACAALEPRLPGVRDCLLLPKHASSPSLLPDPLDRLIPCSGGTYRLPELSSVSGSDYTPDSKAEFLAYGLGLSPGLRRKHHQHQLLLVI</sequence>
<dbReference type="AlphaFoldDB" id="A0A3S5AXL9"/>
<name>A0A3S5AXL9_9PLAT</name>
<dbReference type="EMBL" id="CAAALY010119913">
    <property type="protein sequence ID" value="VEL31215.1"/>
    <property type="molecule type" value="Genomic_DNA"/>
</dbReference>
<protein>
    <submittedName>
        <fullName evidence="2">Uncharacterized protein</fullName>
    </submittedName>
</protein>